<dbReference type="GO" id="GO:0003677">
    <property type="term" value="F:DNA binding"/>
    <property type="evidence" value="ECO:0007669"/>
    <property type="project" value="UniProtKB-KW"/>
</dbReference>
<keyword evidence="1" id="KW-0805">Transcription regulation</keyword>
<dbReference type="AlphaFoldDB" id="A0A2W7MFG1"/>
<evidence type="ECO:0000256" key="1">
    <source>
        <dbReference type="ARBA" id="ARBA00023015"/>
    </source>
</evidence>
<dbReference type="PROSITE" id="PS50987">
    <property type="entry name" value="HTH_ARSR_2"/>
    <property type="match status" value="1"/>
</dbReference>
<dbReference type="GO" id="GO:0003700">
    <property type="term" value="F:DNA-binding transcription factor activity"/>
    <property type="evidence" value="ECO:0007669"/>
    <property type="project" value="InterPro"/>
</dbReference>
<protein>
    <submittedName>
        <fullName evidence="5">ArsR family transcriptional regulator</fullName>
    </submittedName>
</protein>
<evidence type="ECO:0000256" key="3">
    <source>
        <dbReference type="ARBA" id="ARBA00023163"/>
    </source>
</evidence>
<dbReference type="OrthoDB" id="9798835at2"/>
<evidence type="ECO:0000256" key="2">
    <source>
        <dbReference type="ARBA" id="ARBA00023125"/>
    </source>
</evidence>
<dbReference type="SUPFAM" id="SSF46785">
    <property type="entry name" value="Winged helix' DNA-binding domain"/>
    <property type="match status" value="1"/>
</dbReference>
<keyword evidence="6" id="KW-1185">Reference proteome</keyword>
<feature type="domain" description="HTH arsR-type" evidence="4">
    <location>
        <begin position="1"/>
        <end position="92"/>
    </location>
</feature>
<accession>A0A2W7MFG1</accession>
<evidence type="ECO:0000313" key="6">
    <source>
        <dbReference type="Proteomes" id="UP000248646"/>
    </source>
</evidence>
<name>A0A2W7MFG1_9BACI</name>
<dbReference type="NCBIfam" id="NF033788">
    <property type="entry name" value="HTH_metalloreg"/>
    <property type="match status" value="1"/>
</dbReference>
<dbReference type="InterPro" id="IPR001845">
    <property type="entry name" value="HTH_ArsR_DNA-bd_dom"/>
</dbReference>
<dbReference type="EMBL" id="QKZI01000004">
    <property type="protein sequence ID" value="PZX04658.1"/>
    <property type="molecule type" value="Genomic_DNA"/>
</dbReference>
<sequence>MDALMKMEKQLKAVSDANRLKLLACLKQGEVCVCDLVDVLQVSQPAVSQQLRKLKEADIILERKRGTWKHYRLNEEQSPFIQAIIDDLEPVSTENCSPECSIEEKII</sequence>
<dbReference type="SMART" id="SM00418">
    <property type="entry name" value="HTH_ARSR"/>
    <property type="match status" value="1"/>
</dbReference>
<dbReference type="CDD" id="cd00090">
    <property type="entry name" value="HTH_ARSR"/>
    <property type="match status" value="1"/>
</dbReference>
<keyword evidence="3" id="KW-0804">Transcription</keyword>
<proteinExistence type="predicted"/>
<evidence type="ECO:0000259" key="4">
    <source>
        <dbReference type="PROSITE" id="PS50987"/>
    </source>
</evidence>
<comment type="caution">
    <text evidence="5">The sequence shown here is derived from an EMBL/GenBank/DDBJ whole genome shotgun (WGS) entry which is preliminary data.</text>
</comment>
<dbReference type="Proteomes" id="UP000248646">
    <property type="component" value="Unassembled WGS sequence"/>
</dbReference>
<keyword evidence="2" id="KW-0238">DNA-binding</keyword>
<gene>
    <name evidence="5" type="ORF">C7437_104170</name>
</gene>
<evidence type="ECO:0000313" key="5">
    <source>
        <dbReference type="EMBL" id="PZX04658.1"/>
    </source>
</evidence>
<dbReference type="PRINTS" id="PR00778">
    <property type="entry name" value="HTHARSR"/>
</dbReference>
<dbReference type="InterPro" id="IPR051081">
    <property type="entry name" value="HTH_MetalResp_TranReg"/>
</dbReference>
<dbReference type="InterPro" id="IPR011991">
    <property type="entry name" value="ArsR-like_HTH"/>
</dbReference>
<dbReference type="InterPro" id="IPR036390">
    <property type="entry name" value="WH_DNA-bd_sf"/>
</dbReference>
<dbReference type="Pfam" id="PF01022">
    <property type="entry name" value="HTH_5"/>
    <property type="match status" value="1"/>
</dbReference>
<dbReference type="InterPro" id="IPR036388">
    <property type="entry name" value="WH-like_DNA-bd_sf"/>
</dbReference>
<dbReference type="PANTHER" id="PTHR33154:SF18">
    <property type="entry name" value="ARSENICAL RESISTANCE OPERON REPRESSOR"/>
    <property type="match status" value="1"/>
</dbReference>
<dbReference type="RefSeq" id="WP_111439822.1">
    <property type="nucleotide sequence ID" value="NZ_QKZI01000004.1"/>
</dbReference>
<dbReference type="Gene3D" id="1.10.10.10">
    <property type="entry name" value="Winged helix-like DNA-binding domain superfamily/Winged helix DNA-binding domain"/>
    <property type="match status" value="1"/>
</dbReference>
<organism evidence="5 6">
    <name type="scientific">Psychrobacillus insolitus</name>
    <dbReference type="NCBI Taxonomy" id="1461"/>
    <lineage>
        <taxon>Bacteria</taxon>
        <taxon>Bacillati</taxon>
        <taxon>Bacillota</taxon>
        <taxon>Bacilli</taxon>
        <taxon>Bacillales</taxon>
        <taxon>Bacillaceae</taxon>
        <taxon>Psychrobacillus</taxon>
    </lineage>
</organism>
<dbReference type="PANTHER" id="PTHR33154">
    <property type="entry name" value="TRANSCRIPTIONAL REGULATOR, ARSR FAMILY"/>
    <property type="match status" value="1"/>
</dbReference>
<reference evidence="5 6" key="1">
    <citation type="submission" date="2018-06" db="EMBL/GenBank/DDBJ databases">
        <title>Genomic Encyclopedia of Type Strains, Phase IV (KMG-IV): sequencing the most valuable type-strain genomes for metagenomic binning, comparative biology and taxonomic classification.</title>
        <authorList>
            <person name="Goeker M."/>
        </authorList>
    </citation>
    <scope>NUCLEOTIDE SEQUENCE [LARGE SCALE GENOMIC DNA]</scope>
    <source>
        <strain evidence="5 6">DSM 5</strain>
    </source>
</reference>